<reference evidence="1 2" key="1">
    <citation type="submission" date="2023-03" db="EMBL/GenBank/DDBJ databases">
        <title>Whole genome sequence of the first Corynebacterium rouxii strains isolated in Brazil: a recent member of Corynebacterium diphtheriae complex.</title>
        <authorList>
            <person name="Vieira V."/>
            <person name="Ramos J.N."/>
            <person name="Araujo M.R.B."/>
            <person name="Baio P.V."/>
            <person name="Sant'Anna L.O."/>
            <person name="Veras J.F.C."/>
            <person name="Vieira E.M.D."/>
            <person name="Sousa M.A.B."/>
            <person name="Camargo C.H."/>
            <person name="Sacchi C.T."/>
            <person name="Campos K.R."/>
            <person name="Santos M.B.N."/>
            <person name="Bokermann S."/>
            <person name="Alvim L.B."/>
            <person name="Santos L.S."/>
            <person name="Mattos-Guaraldi A.L."/>
        </authorList>
    </citation>
    <scope>NUCLEOTIDE SEQUENCE [LARGE SCALE GENOMIC DNA]</scope>
    <source>
        <strain evidence="1 2">70862</strain>
    </source>
</reference>
<evidence type="ECO:0000313" key="1">
    <source>
        <dbReference type="EMBL" id="MDT9410063.1"/>
    </source>
</evidence>
<accession>A0ABU3PL41</accession>
<gene>
    <name evidence="1" type="ORF">P8T80_01425</name>
</gene>
<keyword evidence="2" id="KW-1185">Reference proteome</keyword>
<dbReference type="RefSeq" id="WP_315643132.1">
    <property type="nucleotide sequence ID" value="NZ_JARUHM010000003.1"/>
</dbReference>
<dbReference type="EMBL" id="JARUHM010000003">
    <property type="protein sequence ID" value="MDT9410063.1"/>
    <property type="molecule type" value="Genomic_DNA"/>
</dbReference>
<dbReference type="Proteomes" id="UP001265983">
    <property type="component" value="Unassembled WGS sequence"/>
</dbReference>
<evidence type="ECO:0000313" key="2">
    <source>
        <dbReference type="Proteomes" id="UP001265983"/>
    </source>
</evidence>
<comment type="caution">
    <text evidence="1">The sequence shown here is derived from an EMBL/GenBank/DDBJ whole genome shotgun (WGS) entry which is preliminary data.</text>
</comment>
<organism evidence="1 2">
    <name type="scientific">Corynebacterium rouxii</name>
    <dbReference type="NCBI Taxonomy" id="2719119"/>
    <lineage>
        <taxon>Bacteria</taxon>
        <taxon>Bacillati</taxon>
        <taxon>Actinomycetota</taxon>
        <taxon>Actinomycetes</taxon>
        <taxon>Mycobacteriales</taxon>
        <taxon>Corynebacteriaceae</taxon>
        <taxon>Corynebacterium</taxon>
    </lineage>
</organism>
<proteinExistence type="predicted"/>
<name>A0ABU3PL41_9CORY</name>
<protein>
    <submittedName>
        <fullName evidence="1">Uncharacterized protein</fullName>
    </submittedName>
</protein>
<sequence length="153" mass="16900">MIFDRLHTIDVEDFYSESGRTLWKAIAFVAQQQVKAGKGHEPFDRTQLWDKYQAMQEFDGIGGTTTRLLTDIAAGQEAWRASHEQLDYALYCLARNRAYRAAYIIQGCAGDAANGGLRDIVTVAHNAEFLAVLASRALNHAGNPNRAGREAVA</sequence>